<dbReference type="PRINTS" id="PR00502">
    <property type="entry name" value="NUDIXFAMILY"/>
</dbReference>
<evidence type="ECO:0000313" key="6">
    <source>
        <dbReference type="Proteomes" id="UP000198953"/>
    </source>
</evidence>
<dbReference type="PROSITE" id="PS51462">
    <property type="entry name" value="NUDIX"/>
    <property type="match status" value="1"/>
</dbReference>
<dbReference type="InterPro" id="IPR020476">
    <property type="entry name" value="Nudix_hydrolase"/>
</dbReference>
<dbReference type="PANTHER" id="PTHR43736">
    <property type="entry name" value="ADP-RIBOSE PYROPHOSPHATASE"/>
    <property type="match status" value="1"/>
</dbReference>
<keyword evidence="2 3" id="KW-0378">Hydrolase</keyword>
<comment type="similarity">
    <text evidence="1 3">Belongs to the Nudix hydrolase family.</text>
</comment>
<dbReference type="GO" id="GO:0016787">
    <property type="term" value="F:hydrolase activity"/>
    <property type="evidence" value="ECO:0007669"/>
    <property type="project" value="UniProtKB-KW"/>
</dbReference>
<dbReference type="AlphaFoldDB" id="A0A1H7RBJ4"/>
<reference evidence="5 6" key="1">
    <citation type="submission" date="2016-10" db="EMBL/GenBank/DDBJ databases">
        <authorList>
            <person name="de Groot N.N."/>
        </authorList>
    </citation>
    <scope>NUCLEOTIDE SEQUENCE [LARGE SCALE GENOMIC DNA]</scope>
    <source>
        <strain evidence="5 6">DSM 43357</strain>
    </source>
</reference>
<evidence type="ECO:0000256" key="1">
    <source>
        <dbReference type="ARBA" id="ARBA00005582"/>
    </source>
</evidence>
<dbReference type="InterPro" id="IPR020084">
    <property type="entry name" value="NUDIX_hydrolase_CS"/>
</dbReference>
<evidence type="ECO:0000256" key="3">
    <source>
        <dbReference type="RuleBase" id="RU003476"/>
    </source>
</evidence>
<feature type="domain" description="Nudix hydrolase" evidence="4">
    <location>
        <begin position="1"/>
        <end position="110"/>
    </location>
</feature>
<dbReference type="CDD" id="cd03424">
    <property type="entry name" value="NUDIX_ADPRase_Nudt5_UGPPase_Nudt14"/>
    <property type="match status" value="1"/>
</dbReference>
<protein>
    <submittedName>
        <fullName evidence="5">NUDIX domain-containing protein</fullName>
    </submittedName>
</protein>
<accession>A0A1H7RBJ4</accession>
<dbReference type="InterPro" id="IPR015797">
    <property type="entry name" value="NUDIX_hydrolase-like_dom_sf"/>
</dbReference>
<dbReference type="Proteomes" id="UP000198953">
    <property type="component" value="Unassembled WGS sequence"/>
</dbReference>
<gene>
    <name evidence="5" type="ORF">SAMN05660976_02879</name>
</gene>
<evidence type="ECO:0000313" key="5">
    <source>
        <dbReference type="EMBL" id="SEL57646.1"/>
    </source>
</evidence>
<dbReference type="InterPro" id="IPR000086">
    <property type="entry name" value="NUDIX_hydrolase_dom"/>
</dbReference>
<dbReference type="Gene3D" id="3.90.79.10">
    <property type="entry name" value="Nucleoside Triphosphate Pyrophosphohydrolase"/>
    <property type="match status" value="1"/>
</dbReference>
<dbReference type="PROSITE" id="PS00893">
    <property type="entry name" value="NUDIX_BOX"/>
    <property type="match status" value="1"/>
</dbReference>
<keyword evidence="6" id="KW-1185">Reference proteome</keyword>
<dbReference type="SUPFAM" id="SSF55811">
    <property type="entry name" value="Nudix"/>
    <property type="match status" value="1"/>
</dbReference>
<evidence type="ECO:0000256" key="2">
    <source>
        <dbReference type="ARBA" id="ARBA00022801"/>
    </source>
</evidence>
<dbReference type="EMBL" id="FOBF01000005">
    <property type="protein sequence ID" value="SEL57646.1"/>
    <property type="molecule type" value="Genomic_DNA"/>
</dbReference>
<evidence type="ECO:0000259" key="4">
    <source>
        <dbReference type="PROSITE" id="PS51462"/>
    </source>
</evidence>
<dbReference type="PANTHER" id="PTHR43736:SF1">
    <property type="entry name" value="DIHYDRONEOPTERIN TRIPHOSPHATE DIPHOSPHATASE"/>
    <property type="match status" value="1"/>
</dbReference>
<proteinExistence type="inferred from homology"/>
<name>A0A1H7RBJ4_9ACTN</name>
<dbReference type="STRING" id="46177.SAMN05660976_02879"/>
<dbReference type="Pfam" id="PF00293">
    <property type="entry name" value="NUDIX"/>
    <property type="match status" value="1"/>
</dbReference>
<sequence length="124" mass="13862">MWRHRFVFDRWGWELPGGLVEAGEDPMVTALREVEEETGYRPHGLEQLVSYQPMAGMVDAEHILFVGSGAELVGKPEGEVEADRIEWVPMTEVQGMIARGDIWTSGTLIGLLQAQVWLNGRARG</sequence>
<organism evidence="5 6">
    <name type="scientific">Nonomuraea pusilla</name>
    <dbReference type="NCBI Taxonomy" id="46177"/>
    <lineage>
        <taxon>Bacteria</taxon>
        <taxon>Bacillati</taxon>
        <taxon>Actinomycetota</taxon>
        <taxon>Actinomycetes</taxon>
        <taxon>Streptosporangiales</taxon>
        <taxon>Streptosporangiaceae</taxon>
        <taxon>Nonomuraea</taxon>
    </lineage>
</organism>